<evidence type="ECO:0000256" key="3">
    <source>
        <dbReference type="ARBA" id="ARBA00022692"/>
    </source>
</evidence>
<feature type="transmembrane region" description="Helical" evidence="6">
    <location>
        <begin position="271"/>
        <end position="293"/>
    </location>
</feature>
<dbReference type="Proteomes" id="UP001596353">
    <property type="component" value="Unassembled WGS sequence"/>
</dbReference>
<proteinExistence type="predicted"/>
<evidence type="ECO:0000256" key="4">
    <source>
        <dbReference type="ARBA" id="ARBA00022989"/>
    </source>
</evidence>
<keyword evidence="5 6" id="KW-0472">Membrane</keyword>
<evidence type="ECO:0000256" key="6">
    <source>
        <dbReference type="SAM" id="Phobius"/>
    </source>
</evidence>
<evidence type="ECO:0000313" key="8">
    <source>
        <dbReference type="Proteomes" id="UP001596353"/>
    </source>
</evidence>
<feature type="transmembrane region" description="Helical" evidence="6">
    <location>
        <begin position="146"/>
        <end position="163"/>
    </location>
</feature>
<evidence type="ECO:0000256" key="5">
    <source>
        <dbReference type="ARBA" id="ARBA00023136"/>
    </source>
</evidence>
<feature type="transmembrane region" description="Helical" evidence="6">
    <location>
        <begin position="100"/>
        <end position="117"/>
    </location>
</feature>
<keyword evidence="4 6" id="KW-1133">Transmembrane helix</keyword>
<dbReference type="PANTHER" id="PTHR30482">
    <property type="entry name" value="HIGH-AFFINITY BRANCHED-CHAIN AMINO ACID TRANSPORT SYSTEM PERMEASE"/>
    <property type="match status" value="1"/>
</dbReference>
<feature type="transmembrane region" description="Helical" evidence="6">
    <location>
        <begin position="199"/>
        <end position="220"/>
    </location>
</feature>
<reference evidence="8" key="1">
    <citation type="journal article" date="2019" name="Int. J. Syst. Evol. Microbiol.">
        <title>The Global Catalogue of Microorganisms (GCM) 10K type strain sequencing project: providing services to taxonomists for standard genome sequencing and annotation.</title>
        <authorList>
            <consortium name="The Broad Institute Genomics Platform"/>
            <consortium name="The Broad Institute Genome Sequencing Center for Infectious Disease"/>
            <person name="Wu L."/>
            <person name="Ma J."/>
        </authorList>
    </citation>
    <scope>NUCLEOTIDE SEQUENCE [LARGE SCALE GENOMIC DNA]</scope>
    <source>
        <strain evidence="8">CCUG 66188</strain>
    </source>
</reference>
<comment type="caution">
    <text evidence="7">The sequence shown here is derived from an EMBL/GenBank/DDBJ whole genome shotgun (WGS) entry which is preliminary data.</text>
</comment>
<feature type="transmembrane region" description="Helical" evidence="6">
    <location>
        <begin position="33"/>
        <end position="51"/>
    </location>
</feature>
<dbReference type="PANTHER" id="PTHR30482:SF1">
    <property type="entry name" value="BRANCHED-CHAIN AMINO ACID TRANSPORT PERMEASE PROTEIN LIVM-RELATED"/>
    <property type="match status" value="1"/>
</dbReference>
<sequence length="308" mass="33833">MNIEQLLLTVLTYGCLYSVMTVCLNLQYARGGMINFGTVAYFAAGAYAYAIFTQEPPQGLDQYKFGFEAPWWIGFIAAGLASLLFAVITGWPTLRLRGEYLALTTFAFAEVLHSFLLNERRIGNGSVGLSNVDRPDISVLGLSENYAFMLAAVALLILTAYLSRRILASPYGRAVDAVRDDEVAAEAVGKDVHRLRFEIFVISAIPIGFASALYAMITTLVSPDLFTAEVTFFVWIALVLGGEHTIKGVILGTLALVTFEEVVRSLHFETVRAAEIAASVEHMMTGLIFVMILRWQPFTRFAKKGAEA</sequence>
<keyword evidence="8" id="KW-1185">Reference proteome</keyword>
<dbReference type="Pfam" id="PF02653">
    <property type="entry name" value="BPD_transp_2"/>
    <property type="match status" value="1"/>
</dbReference>
<evidence type="ECO:0000256" key="1">
    <source>
        <dbReference type="ARBA" id="ARBA00004651"/>
    </source>
</evidence>
<evidence type="ECO:0000313" key="7">
    <source>
        <dbReference type="EMBL" id="MFC6763134.1"/>
    </source>
</evidence>
<gene>
    <name evidence="7" type="ORF">ACFQFQ_31685</name>
</gene>
<name>A0ABW2BCC7_9RHOB</name>
<comment type="subcellular location">
    <subcellularLocation>
        <location evidence="1">Cell membrane</location>
        <topology evidence="1">Multi-pass membrane protein</topology>
    </subcellularLocation>
</comment>
<feature type="transmembrane region" description="Helical" evidence="6">
    <location>
        <begin position="71"/>
        <end position="88"/>
    </location>
</feature>
<feature type="transmembrane region" description="Helical" evidence="6">
    <location>
        <begin position="6"/>
        <end position="26"/>
    </location>
</feature>
<dbReference type="InterPro" id="IPR043428">
    <property type="entry name" value="LivM-like"/>
</dbReference>
<protein>
    <submittedName>
        <fullName evidence="7">Branched-chain amino acid ABC transporter permease</fullName>
    </submittedName>
</protein>
<dbReference type="CDD" id="cd06581">
    <property type="entry name" value="TM_PBP1_LivM_like"/>
    <property type="match status" value="1"/>
</dbReference>
<evidence type="ECO:0000256" key="2">
    <source>
        <dbReference type="ARBA" id="ARBA00022475"/>
    </source>
</evidence>
<organism evidence="7 8">
    <name type="scientific">Sulfitobacter porphyrae</name>
    <dbReference type="NCBI Taxonomy" id="1246864"/>
    <lineage>
        <taxon>Bacteria</taxon>
        <taxon>Pseudomonadati</taxon>
        <taxon>Pseudomonadota</taxon>
        <taxon>Alphaproteobacteria</taxon>
        <taxon>Rhodobacterales</taxon>
        <taxon>Roseobacteraceae</taxon>
        <taxon>Sulfitobacter</taxon>
    </lineage>
</organism>
<dbReference type="EMBL" id="JBHSWG010000008">
    <property type="protein sequence ID" value="MFC6763134.1"/>
    <property type="molecule type" value="Genomic_DNA"/>
</dbReference>
<accession>A0ABW2BCC7</accession>
<dbReference type="InterPro" id="IPR001851">
    <property type="entry name" value="ABC_transp_permease"/>
</dbReference>
<keyword evidence="2" id="KW-1003">Cell membrane</keyword>
<keyword evidence="3 6" id="KW-0812">Transmembrane</keyword>
<feature type="transmembrane region" description="Helical" evidence="6">
    <location>
        <begin position="232"/>
        <end position="259"/>
    </location>
</feature>